<organism evidence="16 17">
    <name type="scientific">Labeo rohita</name>
    <name type="common">Indian major carp</name>
    <name type="synonym">Cyprinus rohita</name>
    <dbReference type="NCBI Taxonomy" id="84645"/>
    <lineage>
        <taxon>Eukaryota</taxon>
        <taxon>Metazoa</taxon>
        <taxon>Chordata</taxon>
        <taxon>Craniata</taxon>
        <taxon>Vertebrata</taxon>
        <taxon>Euteleostomi</taxon>
        <taxon>Actinopterygii</taxon>
        <taxon>Neopterygii</taxon>
        <taxon>Teleostei</taxon>
        <taxon>Ostariophysi</taxon>
        <taxon>Cypriniformes</taxon>
        <taxon>Cyprinidae</taxon>
        <taxon>Labeoninae</taxon>
        <taxon>Labeonini</taxon>
        <taxon>Labeo</taxon>
    </lineage>
</organism>
<keyword evidence="3" id="KW-0716">Sensory transduction</keyword>
<keyword evidence="17" id="KW-1185">Reference proteome</keyword>
<reference evidence="16 17" key="1">
    <citation type="submission" date="2022-01" db="EMBL/GenBank/DDBJ databases">
        <title>A high-quality chromosome-level genome assembly of rohu carp, Labeo rohita.</title>
        <authorList>
            <person name="Arick M.A. II"/>
            <person name="Hsu C.-Y."/>
            <person name="Magbanua Z."/>
            <person name="Pechanova O."/>
            <person name="Grover C."/>
            <person name="Miller E."/>
            <person name="Thrash A."/>
            <person name="Ezzel L."/>
            <person name="Alam S."/>
            <person name="Benzie J."/>
            <person name="Hamilton M."/>
            <person name="Karsi A."/>
            <person name="Lawrence M.L."/>
            <person name="Peterson D.G."/>
        </authorList>
    </citation>
    <scope>NUCLEOTIDE SEQUENCE [LARGE SCALE GENOMIC DNA]</scope>
    <source>
        <strain evidence="17">BAU-BD-2019</strain>
        <tissue evidence="16">Blood</tissue>
    </source>
</reference>
<dbReference type="EMBL" id="JACTAM010000024">
    <property type="protein sequence ID" value="KAI2649079.1"/>
    <property type="molecule type" value="Genomic_DNA"/>
</dbReference>
<feature type="transmembrane region" description="Helical" evidence="14">
    <location>
        <begin position="702"/>
        <end position="720"/>
    </location>
</feature>
<feature type="repeat" description="ANK" evidence="13">
    <location>
        <begin position="162"/>
        <end position="194"/>
    </location>
</feature>
<dbReference type="SMART" id="SM00248">
    <property type="entry name" value="ANK"/>
    <property type="match status" value="15"/>
</dbReference>
<feature type="repeat" description="ANK" evidence="13">
    <location>
        <begin position="545"/>
        <end position="577"/>
    </location>
</feature>
<feature type="transmembrane region" description="Helical" evidence="14">
    <location>
        <begin position="958"/>
        <end position="981"/>
    </location>
</feature>
<keyword evidence="8" id="KW-0406">Ion transport</keyword>
<evidence type="ECO:0000256" key="7">
    <source>
        <dbReference type="ARBA" id="ARBA00023043"/>
    </source>
</evidence>
<feature type="domain" description="Ion transport" evidence="15">
    <location>
        <begin position="807"/>
        <end position="991"/>
    </location>
</feature>
<evidence type="ECO:0000256" key="8">
    <source>
        <dbReference type="ARBA" id="ARBA00023065"/>
    </source>
</evidence>
<evidence type="ECO:0000256" key="6">
    <source>
        <dbReference type="ARBA" id="ARBA00022989"/>
    </source>
</evidence>
<evidence type="ECO:0000256" key="13">
    <source>
        <dbReference type="PROSITE-ProRule" id="PRU00023"/>
    </source>
</evidence>
<dbReference type="Pfam" id="PF12796">
    <property type="entry name" value="Ank_2"/>
    <property type="match status" value="5"/>
</dbReference>
<evidence type="ECO:0000259" key="15">
    <source>
        <dbReference type="Pfam" id="PF00520"/>
    </source>
</evidence>
<accession>A0ABQ8LFI1</accession>
<feature type="repeat" description="ANK" evidence="13">
    <location>
        <begin position="59"/>
        <end position="81"/>
    </location>
</feature>
<evidence type="ECO:0000313" key="16">
    <source>
        <dbReference type="EMBL" id="KAI2649079.1"/>
    </source>
</evidence>
<feature type="repeat" description="ANK" evidence="13">
    <location>
        <begin position="236"/>
        <end position="268"/>
    </location>
</feature>
<feature type="transmembrane region" description="Helical" evidence="14">
    <location>
        <begin position="893"/>
        <end position="912"/>
    </location>
</feature>
<evidence type="ECO:0000256" key="11">
    <source>
        <dbReference type="ARBA" id="ARBA00023303"/>
    </source>
</evidence>
<keyword evidence="5" id="KW-0677">Repeat</keyword>
<keyword evidence="10" id="KW-0325">Glycoprotein</keyword>
<keyword evidence="11" id="KW-0407">Ion channel</keyword>
<evidence type="ECO:0000256" key="10">
    <source>
        <dbReference type="ARBA" id="ARBA00023180"/>
    </source>
</evidence>
<keyword evidence="2" id="KW-0813">Transport</keyword>
<dbReference type="Pfam" id="PF00520">
    <property type="entry name" value="Ion_trans"/>
    <property type="match status" value="1"/>
</dbReference>
<feature type="repeat" description="ANK" evidence="13">
    <location>
        <begin position="339"/>
        <end position="371"/>
    </location>
</feature>
<name>A0ABQ8LFI1_LABRO</name>
<keyword evidence="4 14" id="KW-0812">Transmembrane</keyword>
<dbReference type="PRINTS" id="PR01415">
    <property type="entry name" value="ANKYRIN"/>
</dbReference>
<gene>
    <name evidence="16" type="ORF">H4Q32_020284</name>
</gene>
<protein>
    <submittedName>
        <fullName evidence="16">Transient receptor potential cation channel subfamily A member 1</fullName>
    </submittedName>
</protein>
<feature type="transmembrane region" description="Helical" evidence="14">
    <location>
        <begin position="805"/>
        <end position="822"/>
    </location>
</feature>
<feature type="transmembrane region" description="Helical" evidence="14">
    <location>
        <begin position="866"/>
        <end position="886"/>
    </location>
</feature>
<evidence type="ECO:0000256" key="4">
    <source>
        <dbReference type="ARBA" id="ARBA00022692"/>
    </source>
</evidence>
<evidence type="ECO:0000256" key="3">
    <source>
        <dbReference type="ARBA" id="ARBA00022606"/>
    </source>
</evidence>
<dbReference type="PROSITE" id="PS50088">
    <property type="entry name" value="ANK_REPEAT"/>
    <property type="match status" value="9"/>
</dbReference>
<dbReference type="InterPro" id="IPR005821">
    <property type="entry name" value="Ion_trans_dom"/>
</dbReference>
<evidence type="ECO:0000256" key="5">
    <source>
        <dbReference type="ARBA" id="ARBA00022737"/>
    </source>
</evidence>
<evidence type="ECO:0000256" key="14">
    <source>
        <dbReference type="SAM" id="Phobius"/>
    </source>
</evidence>
<feature type="repeat" description="ANK" evidence="13">
    <location>
        <begin position="94"/>
        <end position="126"/>
    </location>
</feature>
<keyword evidence="6 14" id="KW-1133">Transmembrane helix</keyword>
<evidence type="ECO:0000256" key="2">
    <source>
        <dbReference type="ARBA" id="ARBA00022448"/>
    </source>
</evidence>
<dbReference type="PROSITE" id="PS50297">
    <property type="entry name" value="ANK_REP_REGION"/>
    <property type="match status" value="6"/>
</dbReference>
<dbReference type="Pfam" id="PF00023">
    <property type="entry name" value="Ank"/>
    <property type="match status" value="2"/>
</dbReference>
<feature type="repeat" description="ANK" evidence="13">
    <location>
        <begin position="306"/>
        <end position="338"/>
    </location>
</feature>
<dbReference type="SUPFAM" id="SSF48403">
    <property type="entry name" value="Ankyrin repeat"/>
    <property type="match status" value="2"/>
</dbReference>
<dbReference type="InterPro" id="IPR036770">
    <property type="entry name" value="Ankyrin_rpt-contain_sf"/>
</dbReference>
<comment type="catalytic activity">
    <reaction evidence="12">
        <text>Ca(2+)(in) = Ca(2+)(out)</text>
        <dbReference type="Rhea" id="RHEA:29671"/>
        <dbReference type="ChEBI" id="CHEBI:29108"/>
    </reaction>
</comment>
<keyword evidence="16" id="KW-0675">Receptor</keyword>
<dbReference type="InterPro" id="IPR052076">
    <property type="entry name" value="TRP_cation_channel"/>
</dbReference>
<dbReference type="InterPro" id="IPR002110">
    <property type="entry name" value="Ankyrin_rpt"/>
</dbReference>
<dbReference type="PANTHER" id="PTHR47143">
    <property type="entry name" value="TRANSIENT RECEPTOR POTENTIAL CATION CHANNEL PROTEIN PAINLESS"/>
    <property type="match status" value="1"/>
</dbReference>
<evidence type="ECO:0000256" key="9">
    <source>
        <dbReference type="ARBA" id="ARBA00023136"/>
    </source>
</evidence>
<evidence type="ECO:0000313" key="17">
    <source>
        <dbReference type="Proteomes" id="UP000830375"/>
    </source>
</evidence>
<comment type="subcellular location">
    <subcellularLocation>
        <location evidence="1">Membrane</location>
        <topology evidence="1">Multi-pass membrane protein</topology>
    </subcellularLocation>
</comment>
<evidence type="ECO:0000256" key="1">
    <source>
        <dbReference type="ARBA" id="ARBA00004141"/>
    </source>
</evidence>
<dbReference type="Gene3D" id="1.25.40.20">
    <property type="entry name" value="Ankyrin repeat-containing domain"/>
    <property type="match status" value="3"/>
</dbReference>
<evidence type="ECO:0000256" key="12">
    <source>
        <dbReference type="ARBA" id="ARBA00036634"/>
    </source>
</evidence>
<feature type="transmembrane region" description="Helical" evidence="14">
    <location>
        <begin position="918"/>
        <end position="938"/>
    </location>
</feature>
<sequence length="1235" mass="139038">MQFGKEFVRRNSFYKCVINEEEGDLDSADVFELAFKGKACAIDHLRRKSPENLSFRDENGASPLHYASAGGHVDIIRLIVSVVGPEELNVQDEQGRTPLHWAVEQDQQQSCALLLELGADPNILNSAMMGPLHLAVTKRYNHLVEVLFQSSDKTDANLKGDLGNTPVMMACCGNNCQALEYLFKHGAKMCVQNNLGHYPIHTVAFAGAKEAMELVLKIGQELGYSSTAQINYLDKTKSTPLHLAVRGGNIEVIKLCIVKGARVDQQQCDKSTALHFACTQGALEAVKIMLSSYNKVEDIVNIRDGANQTPLHRATLFDHVELAEYLISKGAEIDCIDCKGLSPLLMASKCSAWKTVAFLLSIGADFRIKDAAGRSFLHFVVLQPKGLKNLPETVLQCNAVKEMLSDEDVEGCTPLHYACKLGIHDSVKNMLGLNISVGQKSREKKSALHFAAEYGRINTCKRLLETLTDSKMLNDWDEKGLTPLHLASRAGHAQVVELLLRSGALFQSDYKGWSCLHHAAAEGYTQTMKILLSANVKLLDQTNEDGNTALHIAAQAGHEGAVLLLLDRGAEITLNNADNSFLHEAVRNEKKDVVNAIIESERCAEAIKSFKETSRCPVMDIIEFLPESFKHLLDRCILESDHDANSPDYHLMKYSKTDKTMKYQPLAAMNAMVRYNRLELLTHPVSRKYLEMKKAYGSKVHLLNLAIYLLGLLPLTYLILNLRPKQEVFGNNTSVIMVPVSFREVDSLYSKLSGILQGKDELKRVEKLSREGSQRTPEKINGTNRNAHLKTRNGSLPFHLKQKCLISVCIVMVLVLNVYSIFKELVQLAQQKVNYFTDLSNPADWGAAISSLVFVIPMFFNLEHTWQWEAGAFAILTSWIGFLLYFQRTLMCIMILFIFLLLAFGLAFYALMLHQDEFSSISLALAQTFVMTVGELNYQSTFLNAYENSRMAFPGVTYLIFVLFVLLMPILLMNLMIGLAVGDIAEVQRNAELKRIAMQIDLHTALEEKLPYWFLKRVDKPTITIYPNKCKKVLMQALIDGEIQNTVRTRLNLCSRQAQPLERELHKQKNRLKEMSSLLEKQHNLLKLIIQKMEITSEADEYDGPHNPGALKQPTSCSSQKSKWVPLLQAIKAKKVSKQHFSHPPLRSQLDRYKKTSVRVFTSFHITDLISRVIDLDGHKVQGIKTFCSDFHSNPIFSQRDVVFSLNHHKLRATGSHRVNWDFHVKQFSYRIADL</sequence>
<dbReference type="Proteomes" id="UP000830375">
    <property type="component" value="Unassembled WGS sequence"/>
</dbReference>
<keyword evidence="7 13" id="KW-0040">ANK repeat</keyword>
<keyword evidence="9 14" id="KW-0472">Membrane</keyword>
<feature type="repeat" description="ANK" evidence="13">
    <location>
        <begin position="410"/>
        <end position="442"/>
    </location>
</feature>
<proteinExistence type="predicted"/>
<feature type="repeat" description="ANK" evidence="13">
    <location>
        <begin position="479"/>
        <end position="504"/>
    </location>
</feature>
<dbReference type="PANTHER" id="PTHR47143:SF1">
    <property type="entry name" value="ION_TRANS DOMAIN-CONTAINING PROTEIN"/>
    <property type="match status" value="1"/>
</dbReference>
<comment type="caution">
    <text evidence="16">The sequence shown here is derived from an EMBL/GenBank/DDBJ whole genome shotgun (WGS) entry which is preliminary data.</text>
</comment>